<protein>
    <submittedName>
        <fullName evidence="8">HlyD family secretion protein</fullName>
    </submittedName>
</protein>
<dbReference type="Gene3D" id="2.40.50.100">
    <property type="match status" value="1"/>
</dbReference>
<gene>
    <name evidence="8" type="ORF">LL252_07050</name>
</gene>
<dbReference type="Proteomes" id="UP001108027">
    <property type="component" value="Unassembled WGS sequence"/>
</dbReference>
<dbReference type="InterPro" id="IPR058792">
    <property type="entry name" value="Beta-barrel_RND_2"/>
</dbReference>
<organism evidence="8 9">
    <name type="scientific">Alloalcanivorax marinus</name>
    <dbReference type="NCBI Taxonomy" id="1177169"/>
    <lineage>
        <taxon>Bacteria</taxon>
        <taxon>Pseudomonadati</taxon>
        <taxon>Pseudomonadota</taxon>
        <taxon>Gammaproteobacteria</taxon>
        <taxon>Oceanospirillales</taxon>
        <taxon>Alcanivoracaceae</taxon>
        <taxon>Alloalcanivorax</taxon>
    </lineage>
</organism>
<dbReference type="PANTHER" id="PTHR30386:SF26">
    <property type="entry name" value="TRANSPORT PROTEIN COMB"/>
    <property type="match status" value="1"/>
</dbReference>
<feature type="domain" description="Multidrug resistance protein MdtA-like barrel-sandwich hybrid" evidence="6">
    <location>
        <begin position="54"/>
        <end position="275"/>
    </location>
</feature>
<evidence type="ECO:0000256" key="1">
    <source>
        <dbReference type="ARBA" id="ARBA00004167"/>
    </source>
</evidence>
<evidence type="ECO:0000256" key="2">
    <source>
        <dbReference type="ARBA" id="ARBA00009477"/>
    </source>
</evidence>
<comment type="caution">
    <text evidence="8">The sequence shown here is derived from an EMBL/GenBank/DDBJ whole genome shotgun (WGS) entry which is preliminary data.</text>
</comment>
<feature type="domain" description="CusB-like beta-barrel" evidence="7">
    <location>
        <begin position="284"/>
        <end position="373"/>
    </location>
</feature>
<keyword evidence="9" id="KW-1185">Reference proteome</keyword>
<dbReference type="RefSeq" id="WP_228233559.1">
    <property type="nucleotide sequence ID" value="NZ_ARXL01000125.1"/>
</dbReference>
<evidence type="ECO:0000256" key="5">
    <source>
        <dbReference type="ARBA" id="ARBA00023136"/>
    </source>
</evidence>
<dbReference type="Gene3D" id="1.10.287.470">
    <property type="entry name" value="Helix hairpin bin"/>
    <property type="match status" value="1"/>
</dbReference>
<evidence type="ECO:0000313" key="9">
    <source>
        <dbReference type="Proteomes" id="UP001108027"/>
    </source>
</evidence>
<dbReference type="InterPro" id="IPR058625">
    <property type="entry name" value="MdtA-like_BSH"/>
</dbReference>
<dbReference type="PANTHER" id="PTHR30386">
    <property type="entry name" value="MEMBRANE FUSION SUBUNIT OF EMRAB-TOLC MULTIDRUG EFFLUX PUMP"/>
    <property type="match status" value="1"/>
</dbReference>
<dbReference type="GO" id="GO:0016020">
    <property type="term" value="C:membrane"/>
    <property type="evidence" value="ECO:0007669"/>
    <property type="project" value="UniProtKB-SubCell"/>
</dbReference>
<dbReference type="Pfam" id="PF25917">
    <property type="entry name" value="BSH_RND"/>
    <property type="match status" value="1"/>
</dbReference>
<dbReference type="InterPro" id="IPR050739">
    <property type="entry name" value="MFP"/>
</dbReference>
<keyword evidence="5" id="KW-0472">Membrane</keyword>
<keyword evidence="4" id="KW-1133">Transmembrane helix</keyword>
<evidence type="ECO:0000256" key="4">
    <source>
        <dbReference type="ARBA" id="ARBA00022989"/>
    </source>
</evidence>
<dbReference type="SUPFAM" id="SSF111369">
    <property type="entry name" value="HlyD-like secretion proteins"/>
    <property type="match status" value="2"/>
</dbReference>
<evidence type="ECO:0000259" key="7">
    <source>
        <dbReference type="Pfam" id="PF25954"/>
    </source>
</evidence>
<name>A0A9Q3YM16_9GAMM</name>
<accession>A0A9Q3YM16</accession>
<dbReference type="AlphaFoldDB" id="A0A9Q3YM16"/>
<dbReference type="EMBL" id="JAJGNA010000006">
    <property type="protein sequence ID" value="MCC4308327.1"/>
    <property type="molecule type" value="Genomic_DNA"/>
</dbReference>
<comment type="similarity">
    <text evidence="2">Belongs to the membrane fusion protein (MFP) (TC 8.A.1) family.</text>
</comment>
<evidence type="ECO:0000256" key="3">
    <source>
        <dbReference type="ARBA" id="ARBA00022692"/>
    </source>
</evidence>
<evidence type="ECO:0000259" key="6">
    <source>
        <dbReference type="Pfam" id="PF25917"/>
    </source>
</evidence>
<dbReference type="GO" id="GO:0055085">
    <property type="term" value="P:transmembrane transport"/>
    <property type="evidence" value="ECO:0007669"/>
    <property type="project" value="InterPro"/>
</dbReference>
<dbReference type="PRINTS" id="PR01490">
    <property type="entry name" value="RTXTOXIND"/>
</dbReference>
<dbReference type="Pfam" id="PF25954">
    <property type="entry name" value="Beta-barrel_RND_2"/>
    <property type="match status" value="1"/>
</dbReference>
<sequence>MTSSSFVSPRRPSRRLKLAALAILALLCLVWMAFAIAHRLTHVSAQDARIMASQVTVSSRLDGWVTDFTITEGDHLNQGDTVARLYSEPEQRRLASLEAEVATRQAKVDYERTRLALGEQQFQGGLTITGQELDSAKAAEQAARSRLTSAREDYKRTEALYKKGSISKQRRDQDYYAYQTARAEYQRAKQEVAVSRSQADNAHVGFLNGVQVPLPPPEVMRSRIKVAENELARARADLEEEQVRMRDLRVPSPIAGVVNKTLVDQGEYVSAGQPLLMMHNPDDLWVEANIKETDIGELHPGQPVAITVDAYPDQHFAGEVRIVGRAATSQFALLPDPNPSGNFTKITQRIPVRIALTEGPVERIGPGMMVEVDIDISGD</sequence>
<keyword evidence="3" id="KW-0812">Transmembrane</keyword>
<proteinExistence type="inferred from homology"/>
<evidence type="ECO:0000313" key="8">
    <source>
        <dbReference type="EMBL" id="MCC4308327.1"/>
    </source>
</evidence>
<comment type="subcellular location">
    <subcellularLocation>
        <location evidence="1">Membrane</location>
        <topology evidence="1">Single-pass membrane protein</topology>
    </subcellularLocation>
</comment>
<reference evidence="8" key="1">
    <citation type="submission" date="2021-10" db="EMBL/GenBank/DDBJ databases">
        <title>The diversity and Nitrogen Metabolism of Culturable Nitrate-Utilizing Bacteria Within the Oxygen Minimum Zone of the Changjiang (Yangtze River)Estuary.</title>
        <authorList>
            <person name="Zhang D."/>
            <person name="Zheng J."/>
            <person name="Liu S."/>
            <person name="He W."/>
        </authorList>
    </citation>
    <scope>NUCLEOTIDE SEQUENCE</scope>
    <source>
        <strain evidence="8">FXH-223</strain>
    </source>
</reference>
<dbReference type="Gene3D" id="2.40.30.170">
    <property type="match status" value="1"/>
</dbReference>